<protein>
    <submittedName>
        <fullName evidence="2">Uncharacterized protein</fullName>
    </submittedName>
</protein>
<comment type="caution">
    <text evidence="2">The sequence shown here is derived from an EMBL/GenBank/DDBJ whole genome shotgun (WGS) entry which is preliminary data.</text>
</comment>
<reference evidence="2" key="1">
    <citation type="submission" date="2020-05" db="EMBL/GenBank/DDBJ databases">
        <title>WGS assembly of Panicum virgatum.</title>
        <authorList>
            <person name="Lovell J.T."/>
            <person name="Jenkins J."/>
            <person name="Shu S."/>
            <person name="Juenger T.E."/>
            <person name="Schmutz J."/>
        </authorList>
    </citation>
    <scope>NUCLEOTIDE SEQUENCE</scope>
    <source>
        <strain evidence="2">AP13</strain>
    </source>
</reference>
<dbReference type="Proteomes" id="UP000823388">
    <property type="component" value="Chromosome 6K"/>
</dbReference>
<sequence>MGPTRSFPRRPPPRRSPGVAVVGTRSYGGEGVGRVRAVGRVPLPRPRRVRGPRPSLTAPCRQRHRVSESVPPKRPAAPRSVCLRPHVADSSPGLFFESLPYHLWWGPAGSVPRSTMAQKFTFSEDAERFPFPSLFFF</sequence>
<feature type="region of interest" description="Disordered" evidence="1">
    <location>
        <begin position="1"/>
        <end position="79"/>
    </location>
</feature>
<evidence type="ECO:0000313" key="2">
    <source>
        <dbReference type="EMBL" id="KAG2585584.1"/>
    </source>
</evidence>
<evidence type="ECO:0000313" key="3">
    <source>
        <dbReference type="Proteomes" id="UP000823388"/>
    </source>
</evidence>
<accession>A0A8T0RJE4</accession>
<dbReference type="EMBL" id="CM029047">
    <property type="protein sequence ID" value="KAG2585584.1"/>
    <property type="molecule type" value="Genomic_DNA"/>
</dbReference>
<evidence type="ECO:0000256" key="1">
    <source>
        <dbReference type="SAM" id="MobiDB-lite"/>
    </source>
</evidence>
<dbReference type="AlphaFoldDB" id="A0A8T0RJE4"/>
<proteinExistence type="predicted"/>
<organism evidence="2 3">
    <name type="scientific">Panicum virgatum</name>
    <name type="common">Blackwell switchgrass</name>
    <dbReference type="NCBI Taxonomy" id="38727"/>
    <lineage>
        <taxon>Eukaryota</taxon>
        <taxon>Viridiplantae</taxon>
        <taxon>Streptophyta</taxon>
        <taxon>Embryophyta</taxon>
        <taxon>Tracheophyta</taxon>
        <taxon>Spermatophyta</taxon>
        <taxon>Magnoliopsida</taxon>
        <taxon>Liliopsida</taxon>
        <taxon>Poales</taxon>
        <taxon>Poaceae</taxon>
        <taxon>PACMAD clade</taxon>
        <taxon>Panicoideae</taxon>
        <taxon>Panicodae</taxon>
        <taxon>Paniceae</taxon>
        <taxon>Panicinae</taxon>
        <taxon>Panicum</taxon>
        <taxon>Panicum sect. Hiantes</taxon>
    </lineage>
</organism>
<gene>
    <name evidence="2" type="ORF">PVAP13_6KG400100</name>
</gene>
<keyword evidence="3" id="KW-1185">Reference proteome</keyword>
<name>A0A8T0RJE4_PANVG</name>